<keyword evidence="2 6" id="KW-0378">Hydrolase</keyword>
<dbReference type="GO" id="GO:0003724">
    <property type="term" value="F:RNA helicase activity"/>
    <property type="evidence" value="ECO:0007669"/>
    <property type="project" value="InterPro"/>
</dbReference>
<keyword evidence="12" id="KW-1185">Reference proteome</keyword>
<dbReference type="STRING" id="37360.A0A0G4J7Q4"/>
<name>A0A0G4J7Q4_PLABS</name>
<dbReference type="PANTHER" id="PTHR47959">
    <property type="entry name" value="ATP-DEPENDENT RNA HELICASE RHLE-RELATED"/>
    <property type="match status" value="1"/>
</dbReference>
<evidence type="ECO:0000256" key="4">
    <source>
        <dbReference type="ARBA" id="ARBA00022840"/>
    </source>
</evidence>
<dbReference type="PANTHER" id="PTHR47959:SF24">
    <property type="entry name" value="ATP-DEPENDENT RNA HELICASE"/>
    <property type="match status" value="1"/>
</dbReference>
<dbReference type="GO" id="GO:0005524">
    <property type="term" value="F:ATP binding"/>
    <property type="evidence" value="ECO:0007669"/>
    <property type="project" value="UniProtKB-KW"/>
</dbReference>
<geneLocation type="mitochondrion" evidence="11"/>
<dbReference type="Proteomes" id="UP000290189">
    <property type="component" value="Unassembled WGS sequence"/>
</dbReference>
<dbReference type="OMA" id="GMPYPKQ"/>
<gene>
    <name evidence="10" type="ORF">PBRA_003174</name>
    <name evidence="11" type="ORF">PLBR_LOCUS2862</name>
</gene>
<sequence>MSTFQELGLCSALVESAAMMGIHKPTDIQRRCIPAILNGKDIIGRAETGSGKTAAFAFPILELLSRDPFGIFAIVLTPARELAIQIAEQFTSIGTFCNLKCSVVIGGMFQIPQAVELTSRPHVIIATPGRLADHFRSCPNDLYLSNLQFLVLDEADRLLEPRFSDDIDVILSKLPAKRQTLLFSATITQHVREFCPNAASFTFESASKSEFSTCSNLTQQYVFFPQILKPCVLVKLLEEKSSVPNHLSIVFVSTCKTAEILSEMLTLMELSCVGLHSNLSQRRRLASLGKFRSGRANIMIATDVASRGLDIQHVQLVVNYDLPRNPADYVHRVGRTARAGQSGTAISVLTQYDIQLFKVIEKHIGLTLSEHELNGDEVASQFKVVNSKLRMARLRLDEYAMKMRKAGKSRKKIAG</sequence>
<dbReference type="CDD" id="cd18787">
    <property type="entry name" value="SF2_C_DEAD"/>
    <property type="match status" value="1"/>
</dbReference>
<dbReference type="CDD" id="cd17955">
    <property type="entry name" value="DEADc_DDX49"/>
    <property type="match status" value="1"/>
</dbReference>
<dbReference type="PROSITE" id="PS00039">
    <property type="entry name" value="DEAD_ATP_HELICASE"/>
    <property type="match status" value="1"/>
</dbReference>
<feature type="short sequence motif" description="Q motif" evidence="5">
    <location>
        <begin position="2"/>
        <end position="30"/>
    </location>
</feature>
<comment type="similarity">
    <text evidence="6">Belongs to the DEAD box helicase family.</text>
</comment>
<dbReference type="GO" id="GO:0003676">
    <property type="term" value="F:nucleic acid binding"/>
    <property type="evidence" value="ECO:0007669"/>
    <property type="project" value="InterPro"/>
</dbReference>
<dbReference type="InterPro" id="IPR001650">
    <property type="entry name" value="Helicase_C-like"/>
</dbReference>
<dbReference type="Gene3D" id="3.40.50.300">
    <property type="entry name" value="P-loop containing nucleotide triphosphate hydrolases"/>
    <property type="match status" value="2"/>
</dbReference>
<dbReference type="Pfam" id="PF00271">
    <property type="entry name" value="Helicase_C"/>
    <property type="match status" value="1"/>
</dbReference>
<dbReference type="PROSITE" id="PS51192">
    <property type="entry name" value="HELICASE_ATP_BIND_1"/>
    <property type="match status" value="1"/>
</dbReference>
<keyword evidence="4 6" id="KW-0067">ATP-binding</keyword>
<dbReference type="SMART" id="SM00487">
    <property type="entry name" value="DEXDc"/>
    <property type="match status" value="1"/>
</dbReference>
<evidence type="ECO:0000256" key="2">
    <source>
        <dbReference type="ARBA" id="ARBA00022801"/>
    </source>
</evidence>
<evidence type="ECO:0000256" key="1">
    <source>
        <dbReference type="ARBA" id="ARBA00022741"/>
    </source>
</evidence>
<reference evidence="10 12" key="1">
    <citation type="submission" date="2015-02" db="EMBL/GenBank/DDBJ databases">
        <authorList>
            <person name="Chooi Y.-H."/>
        </authorList>
    </citation>
    <scope>NUCLEOTIDE SEQUENCE [LARGE SCALE GENOMIC DNA]</scope>
    <source>
        <strain evidence="10">E3</strain>
    </source>
</reference>
<evidence type="ECO:0000256" key="5">
    <source>
        <dbReference type="PROSITE-ProRule" id="PRU00552"/>
    </source>
</evidence>
<dbReference type="InterPro" id="IPR050079">
    <property type="entry name" value="DEAD_box_RNA_helicase"/>
</dbReference>
<evidence type="ECO:0000256" key="3">
    <source>
        <dbReference type="ARBA" id="ARBA00022806"/>
    </source>
</evidence>
<dbReference type="InterPro" id="IPR014001">
    <property type="entry name" value="Helicase_ATP-bd"/>
</dbReference>
<proteinExistence type="inferred from homology"/>
<evidence type="ECO:0000256" key="6">
    <source>
        <dbReference type="RuleBase" id="RU000492"/>
    </source>
</evidence>
<dbReference type="EMBL" id="CDSF01000144">
    <property type="protein sequence ID" value="CEP03414.1"/>
    <property type="molecule type" value="Genomic_DNA"/>
</dbReference>
<dbReference type="AlphaFoldDB" id="A0A0G4J7Q4"/>
<dbReference type="Pfam" id="PF00270">
    <property type="entry name" value="DEAD"/>
    <property type="match status" value="1"/>
</dbReference>
<evidence type="ECO:0000259" key="8">
    <source>
        <dbReference type="PROSITE" id="PS51194"/>
    </source>
</evidence>
<feature type="domain" description="Helicase ATP-binding" evidence="7">
    <location>
        <begin position="33"/>
        <end position="205"/>
    </location>
</feature>
<dbReference type="InterPro" id="IPR000629">
    <property type="entry name" value="RNA-helicase_DEAD-box_CS"/>
</dbReference>
<dbReference type="OrthoDB" id="10261904at2759"/>
<evidence type="ECO:0000313" key="11">
    <source>
        <dbReference type="EMBL" id="SPQ95647.1"/>
    </source>
</evidence>
<protein>
    <recommendedName>
        <fullName evidence="14">RNA helicase</fullName>
    </recommendedName>
</protein>
<keyword evidence="11" id="KW-0496">Mitochondrion</keyword>
<dbReference type="GO" id="GO:0016787">
    <property type="term" value="F:hydrolase activity"/>
    <property type="evidence" value="ECO:0007669"/>
    <property type="project" value="UniProtKB-KW"/>
</dbReference>
<dbReference type="SMART" id="SM00490">
    <property type="entry name" value="HELICc"/>
    <property type="match status" value="1"/>
</dbReference>
<reference evidence="11 13" key="2">
    <citation type="submission" date="2018-03" db="EMBL/GenBank/DDBJ databases">
        <authorList>
            <person name="Fogelqvist J."/>
        </authorList>
    </citation>
    <scope>NUCLEOTIDE SEQUENCE [LARGE SCALE GENOMIC DNA]</scope>
</reference>
<feature type="domain" description="DEAD-box RNA helicase Q" evidence="9">
    <location>
        <begin position="2"/>
        <end position="30"/>
    </location>
</feature>
<keyword evidence="1 6" id="KW-0547">Nucleotide-binding</keyword>
<dbReference type="PROSITE" id="PS51194">
    <property type="entry name" value="HELICASE_CTER"/>
    <property type="match status" value="1"/>
</dbReference>
<evidence type="ECO:0000259" key="7">
    <source>
        <dbReference type="PROSITE" id="PS51192"/>
    </source>
</evidence>
<evidence type="ECO:0000313" key="13">
    <source>
        <dbReference type="Proteomes" id="UP000290189"/>
    </source>
</evidence>
<dbReference type="EMBL" id="OVEO01000004">
    <property type="protein sequence ID" value="SPQ95647.1"/>
    <property type="molecule type" value="Genomic_DNA"/>
</dbReference>
<dbReference type="InterPro" id="IPR011545">
    <property type="entry name" value="DEAD/DEAH_box_helicase_dom"/>
</dbReference>
<evidence type="ECO:0000313" key="12">
    <source>
        <dbReference type="Proteomes" id="UP000039324"/>
    </source>
</evidence>
<dbReference type="InterPro" id="IPR014014">
    <property type="entry name" value="RNA_helicase_DEAD_Q_motif"/>
</dbReference>
<feature type="domain" description="Helicase C-terminal" evidence="8">
    <location>
        <begin position="232"/>
        <end position="379"/>
    </location>
</feature>
<evidence type="ECO:0008006" key="14">
    <source>
        <dbReference type="Google" id="ProtNLM"/>
    </source>
</evidence>
<dbReference type="InterPro" id="IPR027417">
    <property type="entry name" value="P-loop_NTPase"/>
</dbReference>
<keyword evidence="3 6" id="KW-0347">Helicase</keyword>
<dbReference type="GO" id="GO:0005829">
    <property type="term" value="C:cytosol"/>
    <property type="evidence" value="ECO:0007669"/>
    <property type="project" value="TreeGrafter"/>
</dbReference>
<dbReference type="SUPFAM" id="SSF52540">
    <property type="entry name" value="P-loop containing nucleoside triphosphate hydrolases"/>
    <property type="match status" value="1"/>
</dbReference>
<accession>A0A0G4J7Q4</accession>
<organism evidence="10 12">
    <name type="scientific">Plasmodiophora brassicae</name>
    <name type="common">Clubroot disease agent</name>
    <dbReference type="NCBI Taxonomy" id="37360"/>
    <lineage>
        <taxon>Eukaryota</taxon>
        <taxon>Sar</taxon>
        <taxon>Rhizaria</taxon>
        <taxon>Endomyxa</taxon>
        <taxon>Phytomyxea</taxon>
        <taxon>Plasmodiophorida</taxon>
        <taxon>Plasmodiophoridae</taxon>
        <taxon>Plasmodiophora</taxon>
    </lineage>
</organism>
<evidence type="ECO:0000259" key="9">
    <source>
        <dbReference type="PROSITE" id="PS51195"/>
    </source>
</evidence>
<dbReference type="Proteomes" id="UP000039324">
    <property type="component" value="Unassembled WGS sequence"/>
</dbReference>
<dbReference type="PROSITE" id="PS51195">
    <property type="entry name" value="Q_MOTIF"/>
    <property type="match status" value="1"/>
</dbReference>
<evidence type="ECO:0000313" key="10">
    <source>
        <dbReference type="EMBL" id="CEP03414.1"/>
    </source>
</evidence>